<proteinExistence type="inferred from homology"/>
<comment type="caution">
    <text evidence="3">The sequence shown here is derived from an EMBL/GenBank/DDBJ whole genome shotgun (WGS) entry which is preliminary data.</text>
</comment>
<gene>
    <name evidence="3" type="ORF">F4827_006792</name>
</gene>
<dbReference type="InterPro" id="IPR014729">
    <property type="entry name" value="Rossmann-like_a/b/a_fold"/>
</dbReference>
<dbReference type="PANTHER" id="PTHR46268">
    <property type="entry name" value="STRESS RESPONSE PROTEIN NHAX"/>
    <property type="match status" value="1"/>
</dbReference>
<dbReference type="Gene3D" id="3.40.50.620">
    <property type="entry name" value="HUPs"/>
    <property type="match status" value="1"/>
</dbReference>
<protein>
    <submittedName>
        <fullName evidence="3">Nucleotide-binding universal stress UspA family protein</fullName>
    </submittedName>
</protein>
<name>A0A7W9U4M3_9BURK</name>
<evidence type="ECO:0000259" key="2">
    <source>
        <dbReference type="Pfam" id="PF00582"/>
    </source>
</evidence>
<dbReference type="PRINTS" id="PR01438">
    <property type="entry name" value="UNVRSLSTRESS"/>
</dbReference>
<sequence>MTTTAYRKILLAVDGSGSARRAAREAIALAALAHAHLHVMYVVHKWGLAPYSGYYDPDALGRVLSDEGRQALDEARRLAIGQNVPVAVELGETLGKSDSIALCLQRCAIIREADLVVAGTHGKRGISRAVLGSVAEELLRISPCPVLIVRC</sequence>
<dbReference type="RefSeq" id="WP_183732950.1">
    <property type="nucleotide sequence ID" value="NZ_JACHBW010000034.1"/>
</dbReference>
<dbReference type="Pfam" id="PF00582">
    <property type="entry name" value="Usp"/>
    <property type="match status" value="1"/>
</dbReference>
<dbReference type="AlphaFoldDB" id="A0A7W9U4M3"/>
<feature type="domain" description="UspA" evidence="2">
    <location>
        <begin position="6"/>
        <end position="150"/>
    </location>
</feature>
<dbReference type="CDD" id="cd00293">
    <property type="entry name" value="USP-like"/>
    <property type="match status" value="1"/>
</dbReference>
<evidence type="ECO:0000313" key="4">
    <source>
        <dbReference type="Proteomes" id="UP000571554"/>
    </source>
</evidence>
<dbReference type="Proteomes" id="UP000571554">
    <property type="component" value="Unassembled WGS sequence"/>
</dbReference>
<dbReference type="EMBL" id="JACHBW010000034">
    <property type="protein sequence ID" value="MBB6106913.1"/>
    <property type="molecule type" value="Genomic_DNA"/>
</dbReference>
<comment type="similarity">
    <text evidence="1">Belongs to the universal stress protein A family.</text>
</comment>
<evidence type="ECO:0000313" key="3">
    <source>
        <dbReference type="EMBL" id="MBB6106913.1"/>
    </source>
</evidence>
<keyword evidence="4" id="KW-1185">Reference proteome</keyword>
<organism evidence="3 4">
    <name type="scientific">Paraburkholderia bannensis</name>
    <dbReference type="NCBI Taxonomy" id="765414"/>
    <lineage>
        <taxon>Bacteria</taxon>
        <taxon>Pseudomonadati</taxon>
        <taxon>Pseudomonadota</taxon>
        <taxon>Betaproteobacteria</taxon>
        <taxon>Burkholderiales</taxon>
        <taxon>Burkholderiaceae</taxon>
        <taxon>Paraburkholderia</taxon>
    </lineage>
</organism>
<dbReference type="InterPro" id="IPR006016">
    <property type="entry name" value="UspA"/>
</dbReference>
<accession>A0A7W9U4M3</accession>
<evidence type="ECO:0000256" key="1">
    <source>
        <dbReference type="ARBA" id="ARBA00008791"/>
    </source>
</evidence>
<dbReference type="InterPro" id="IPR006015">
    <property type="entry name" value="Universal_stress_UspA"/>
</dbReference>
<reference evidence="3 4" key="1">
    <citation type="submission" date="2020-08" db="EMBL/GenBank/DDBJ databases">
        <title>Above-ground endophytic microbial communities from plants in different locations in the United States.</title>
        <authorList>
            <person name="Frank C."/>
        </authorList>
    </citation>
    <scope>NUCLEOTIDE SEQUENCE [LARGE SCALE GENOMIC DNA]</scope>
    <source>
        <strain evidence="3 4">WP4_2_2</strain>
    </source>
</reference>
<dbReference type="SUPFAM" id="SSF52402">
    <property type="entry name" value="Adenine nucleotide alpha hydrolases-like"/>
    <property type="match status" value="1"/>
</dbReference>
<dbReference type="PANTHER" id="PTHR46268:SF15">
    <property type="entry name" value="UNIVERSAL STRESS PROTEIN HP_0031"/>
    <property type="match status" value="1"/>
</dbReference>